<dbReference type="PANTHER" id="PTHR30329">
    <property type="entry name" value="STATOR ELEMENT OF FLAGELLAR MOTOR COMPLEX"/>
    <property type="match status" value="1"/>
</dbReference>
<dbReference type="AlphaFoldDB" id="A0A0U5GQG1"/>
<keyword evidence="4" id="KW-1185">Reference proteome</keyword>
<keyword evidence="1" id="KW-0472">Membrane</keyword>
<dbReference type="Gene3D" id="3.30.1330.60">
    <property type="entry name" value="OmpA-like domain"/>
    <property type="match status" value="1"/>
</dbReference>
<gene>
    <name evidence="3" type="ORF">EM595_2989</name>
</gene>
<dbReference type="InterPro" id="IPR050330">
    <property type="entry name" value="Bact_OuterMem_StrucFunc"/>
</dbReference>
<dbReference type="PATRIC" id="fig|1619313.3.peg.3104"/>
<evidence type="ECO:0000259" key="2">
    <source>
        <dbReference type="PROSITE" id="PS51123"/>
    </source>
</evidence>
<evidence type="ECO:0000313" key="4">
    <source>
        <dbReference type="Proteomes" id="UP000059419"/>
    </source>
</evidence>
<evidence type="ECO:0000256" key="1">
    <source>
        <dbReference type="PROSITE-ProRule" id="PRU00473"/>
    </source>
</evidence>
<accession>A0A0U5GQG1</accession>
<reference evidence="4" key="1">
    <citation type="submission" date="2015-11" db="EMBL/GenBank/DDBJ databases">
        <authorList>
            <person name="Blom J."/>
        </authorList>
    </citation>
    <scope>NUCLEOTIDE SEQUENCE [LARGE SCALE GENOMIC DNA]</scope>
</reference>
<evidence type="ECO:0000313" key="3">
    <source>
        <dbReference type="EMBL" id="CUU25220.1"/>
    </source>
</evidence>
<keyword evidence="3" id="KW-0966">Cell projection</keyword>
<dbReference type="PROSITE" id="PS51123">
    <property type="entry name" value="OMPA_2"/>
    <property type="match status" value="1"/>
</dbReference>
<dbReference type="PANTHER" id="PTHR30329:SF21">
    <property type="entry name" value="LIPOPROTEIN YIAD-RELATED"/>
    <property type="match status" value="1"/>
</dbReference>
<organism evidence="3 4">
    <name type="scientific">Duffyella gerundensis</name>
    <dbReference type="NCBI Taxonomy" id="1619313"/>
    <lineage>
        <taxon>Bacteria</taxon>
        <taxon>Pseudomonadati</taxon>
        <taxon>Pseudomonadota</taxon>
        <taxon>Gammaproteobacteria</taxon>
        <taxon>Enterobacterales</taxon>
        <taxon>Erwiniaceae</taxon>
        <taxon>Duffyella</taxon>
    </lineage>
</organism>
<feature type="domain" description="OmpA-like" evidence="2">
    <location>
        <begin position="132"/>
        <end position="251"/>
    </location>
</feature>
<dbReference type="CDD" id="cd07185">
    <property type="entry name" value="OmpA_C-like"/>
    <property type="match status" value="1"/>
</dbReference>
<dbReference type="InterPro" id="IPR036737">
    <property type="entry name" value="OmpA-like_sf"/>
</dbReference>
<dbReference type="Pfam" id="PF00691">
    <property type="entry name" value="OmpA"/>
    <property type="match status" value="1"/>
</dbReference>
<dbReference type="Proteomes" id="UP000059419">
    <property type="component" value="Chromosome 1"/>
</dbReference>
<sequence length="276" mass="30552">MIISSVSEDERREIVAQMHHTSFFDNSDFNPFAFGSHHGSAPVSPQIEVATEPEVTTSSLPTAQAELRADGGSINSATRDAAPPLAEPAESLSSVISRSDSELEKLRQVILNIATLYNAQNNLSLEKVPQGLRILIQDDSDRTMFPRGSAVLMPYFARLLTELAPVFNRIDNQIMITGHTDAARYSDNAAYNNWNLSGDRALAARRMLERGGLESARVIQVNAMAARMPLDQQNPLSDRNRRIEIMVLTEAAAETLYQFYGHQGEKVVKPAMQRIQ</sequence>
<dbReference type="STRING" id="1619313.EM595_2989"/>
<dbReference type="GO" id="GO:0016020">
    <property type="term" value="C:membrane"/>
    <property type="evidence" value="ECO:0007669"/>
    <property type="project" value="UniProtKB-UniRule"/>
</dbReference>
<dbReference type="EMBL" id="LN907827">
    <property type="protein sequence ID" value="CUU25220.1"/>
    <property type="molecule type" value="Genomic_DNA"/>
</dbReference>
<keyword evidence="3" id="KW-0282">Flagellum</keyword>
<dbReference type="SUPFAM" id="SSF103088">
    <property type="entry name" value="OmpA-like"/>
    <property type="match status" value="1"/>
</dbReference>
<proteinExistence type="predicted"/>
<keyword evidence="3" id="KW-0969">Cilium</keyword>
<name>A0A0U5GQG1_9GAMM</name>
<protein>
    <submittedName>
        <fullName evidence="3">Flagellar motor protein</fullName>
    </submittedName>
</protein>
<dbReference type="KEGG" id="ege:EM595_2989"/>
<dbReference type="InterPro" id="IPR006665">
    <property type="entry name" value="OmpA-like"/>
</dbReference>